<evidence type="ECO:0000256" key="2">
    <source>
        <dbReference type="ARBA" id="ARBA00011915"/>
    </source>
</evidence>
<dbReference type="GO" id="GO:0005829">
    <property type="term" value="C:cytosol"/>
    <property type="evidence" value="ECO:0007669"/>
    <property type="project" value="TreeGrafter"/>
</dbReference>
<keyword evidence="5" id="KW-0456">Lyase</keyword>
<dbReference type="InterPro" id="IPR045004">
    <property type="entry name" value="ECH_dom"/>
</dbReference>
<dbReference type="Gene3D" id="3.90.226.10">
    <property type="entry name" value="2-enoyl-CoA Hydratase, Chain A, domain 1"/>
    <property type="match status" value="1"/>
</dbReference>
<evidence type="ECO:0000313" key="5">
    <source>
        <dbReference type="EMBL" id="CTQ33097.1"/>
    </source>
</evidence>
<proteinExistence type="predicted"/>
<evidence type="ECO:0000313" key="6">
    <source>
        <dbReference type="Proteomes" id="UP000048908"/>
    </source>
</evidence>
<evidence type="ECO:0000256" key="3">
    <source>
        <dbReference type="ARBA" id="ARBA00022801"/>
    </source>
</evidence>
<dbReference type="GO" id="GO:0003860">
    <property type="term" value="F:3-hydroxyisobutyryl-CoA hydrolase activity"/>
    <property type="evidence" value="ECO:0007669"/>
    <property type="project" value="UniProtKB-EC"/>
</dbReference>
<dbReference type="InterPro" id="IPR032259">
    <property type="entry name" value="HIBYL-CoA-H"/>
</dbReference>
<dbReference type="Pfam" id="PF16113">
    <property type="entry name" value="ECH_2"/>
    <property type="match status" value="1"/>
</dbReference>
<evidence type="ECO:0000256" key="1">
    <source>
        <dbReference type="ARBA" id="ARBA00001709"/>
    </source>
</evidence>
<gene>
    <name evidence="5" type="primary">caiD_2</name>
    <name evidence="5" type="ORF">JAN5088_01877</name>
</gene>
<dbReference type="GO" id="GO:0006574">
    <property type="term" value="P:L-valine catabolic process"/>
    <property type="evidence" value="ECO:0007669"/>
    <property type="project" value="TreeGrafter"/>
</dbReference>
<protein>
    <recommendedName>
        <fullName evidence="2">3-hydroxyisobutyryl-CoA hydrolase</fullName>
        <ecNumber evidence="2">3.1.2.4</ecNumber>
    </recommendedName>
</protein>
<dbReference type="EMBL" id="CXPG01000017">
    <property type="protein sequence ID" value="CTQ33097.1"/>
    <property type="molecule type" value="Genomic_DNA"/>
</dbReference>
<accession>A0A0M6XR49</accession>
<dbReference type="STRING" id="282197.SAMN04488517_11324"/>
<dbReference type="CDD" id="cd06558">
    <property type="entry name" value="crotonase-like"/>
    <property type="match status" value="1"/>
</dbReference>
<dbReference type="AlphaFoldDB" id="A0A0M6XR49"/>
<dbReference type="OrthoDB" id="9790967at2"/>
<sequence>MSDDIHIRVEGRAGRITLDRPDVLNALSWDMCLRIEKALDDWRLQDDVQVILIDAVPGRAFCAGGDIIAMHEAGIEGRYDYGRRFWADEYRLNAKLFHFPKPVITFLHGFTMGGGVGLGCHGSHRIVRDDSRIAMPECAIGLAPDVGGTFILANAPGLLGEYLGVTGARMGPGDAIRAGFADHYVPEEWGDLKDALVETGDVAAVEAAALAPPEAALAGMQAEIDALFAHDTLADVAAALDGREGSAADTLRQALSQNAPLSMACTVEILRRLRDDPTIERALGLEARFTFRAMEHGDFIEGIRARIIDKDGAPRWKHASAADVSRMDVENMLRPLGPLAPDLEVWT</sequence>
<evidence type="ECO:0000259" key="4">
    <source>
        <dbReference type="Pfam" id="PF16113"/>
    </source>
</evidence>
<reference evidence="5 6" key="1">
    <citation type="submission" date="2015-07" db="EMBL/GenBank/DDBJ databases">
        <authorList>
            <person name="Noorani M."/>
        </authorList>
    </citation>
    <scope>NUCLEOTIDE SEQUENCE [LARGE SCALE GENOMIC DNA]</scope>
    <source>
        <strain evidence="5 6">CECT 5088</strain>
    </source>
</reference>
<dbReference type="GO" id="GO:0016829">
    <property type="term" value="F:lyase activity"/>
    <property type="evidence" value="ECO:0007669"/>
    <property type="project" value="UniProtKB-KW"/>
</dbReference>
<dbReference type="InterPro" id="IPR029045">
    <property type="entry name" value="ClpP/crotonase-like_dom_sf"/>
</dbReference>
<comment type="catalytic activity">
    <reaction evidence="1">
        <text>3-hydroxy-2-methylpropanoyl-CoA + H2O = 3-hydroxy-2-methylpropanoate + CoA + H(+)</text>
        <dbReference type="Rhea" id="RHEA:20888"/>
        <dbReference type="ChEBI" id="CHEBI:11805"/>
        <dbReference type="ChEBI" id="CHEBI:15377"/>
        <dbReference type="ChEBI" id="CHEBI:15378"/>
        <dbReference type="ChEBI" id="CHEBI:57287"/>
        <dbReference type="ChEBI" id="CHEBI:57340"/>
        <dbReference type="EC" id="3.1.2.4"/>
    </reaction>
</comment>
<dbReference type="PANTHER" id="PTHR43176">
    <property type="entry name" value="3-HYDROXYISOBUTYRYL-COA HYDROLASE-RELATED"/>
    <property type="match status" value="1"/>
</dbReference>
<name>A0A0M6XR49_9RHOB</name>
<dbReference type="PANTHER" id="PTHR43176:SF3">
    <property type="entry name" value="3-HYDROXYISOBUTYRYL-COA HYDROLASE, MITOCHONDRIAL"/>
    <property type="match status" value="1"/>
</dbReference>
<keyword evidence="3" id="KW-0378">Hydrolase</keyword>
<keyword evidence="6" id="KW-1185">Reference proteome</keyword>
<dbReference type="Proteomes" id="UP000048908">
    <property type="component" value="Unassembled WGS sequence"/>
</dbReference>
<dbReference type="NCBIfam" id="NF004127">
    <property type="entry name" value="PRK05617.1"/>
    <property type="match status" value="1"/>
</dbReference>
<organism evidence="5 6">
    <name type="scientific">Jannaschia rubra</name>
    <dbReference type="NCBI Taxonomy" id="282197"/>
    <lineage>
        <taxon>Bacteria</taxon>
        <taxon>Pseudomonadati</taxon>
        <taxon>Pseudomonadota</taxon>
        <taxon>Alphaproteobacteria</taxon>
        <taxon>Rhodobacterales</taxon>
        <taxon>Roseobacteraceae</taxon>
        <taxon>Jannaschia</taxon>
    </lineage>
</organism>
<dbReference type="SUPFAM" id="SSF52096">
    <property type="entry name" value="ClpP/crotonase"/>
    <property type="match status" value="1"/>
</dbReference>
<feature type="domain" description="Enoyl-CoA hydratase/isomerase" evidence="4">
    <location>
        <begin position="14"/>
        <end position="333"/>
    </location>
</feature>
<dbReference type="RefSeq" id="WP_055682544.1">
    <property type="nucleotide sequence ID" value="NZ_CXPG01000017.1"/>
</dbReference>
<dbReference type="EC" id="3.1.2.4" evidence="2"/>